<feature type="domain" description="FMN-binding" evidence="2">
    <location>
        <begin position="61"/>
        <end position="138"/>
    </location>
</feature>
<evidence type="ECO:0000313" key="3">
    <source>
        <dbReference type="EMBL" id="GAA2005961.1"/>
    </source>
</evidence>
<evidence type="ECO:0000256" key="1">
    <source>
        <dbReference type="SAM" id="SignalP"/>
    </source>
</evidence>
<evidence type="ECO:0000313" key="4">
    <source>
        <dbReference type="Proteomes" id="UP001499854"/>
    </source>
</evidence>
<feature type="chain" id="PRO_5045942118" evidence="1">
    <location>
        <begin position="24"/>
        <end position="144"/>
    </location>
</feature>
<protein>
    <submittedName>
        <fullName evidence="3">FMN-binding protein</fullName>
    </submittedName>
</protein>
<name>A0ABP5EUL1_9ACTN</name>
<proteinExistence type="predicted"/>
<keyword evidence="1" id="KW-0732">Signal</keyword>
<gene>
    <name evidence="3" type="ORF">GCM10009838_85240</name>
</gene>
<comment type="caution">
    <text evidence="3">The sequence shown here is derived from an EMBL/GenBank/DDBJ whole genome shotgun (WGS) entry which is preliminary data.</text>
</comment>
<dbReference type="Gene3D" id="3.90.1010.20">
    <property type="match status" value="1"/>
</dbReference>
<keyword evidence="4" id="KW-1185">Reference proteome</keyword>
<dbReference type="InterPro" id="IPR007329">
    <property type="entry name" value="FMN-bd"/>
</dbReference>
<evidence type="ECO:0000259" key="2">
    <source>
        <dbReference type="SMART" id="SM00900"/>
    </source>
</evidence>
<dbReference type="Proteomes" id="UP001499854">
    <property type="component" value="Unassembled WGS sequence"/>
</dbReference>
<dbReference type="SMART" id="SM00900">
    <property type="entry name" value="FMN_bind"/>
    <property type="match status" value="1"/>
</dbReference>
<organism evidence="3 4">
    <name type="scientific">Catenulispora subtropica</name>
    <dbReference type="NCBI Taxonomy" id="450798"/>
    <lineage>
        <taxon>Bacteria</taxon>
        <taxon>Bacillati</taxon>
        <taxon>Actinomycetota</taxon>
        <taxon>Actinomycetes</taxon>
        <taxon>Catenulisporales</taxon>
        <taxon>Catenulisporaceae</taxon>
        <taxon>Catenulispora</taxon>
    </lineage>
</organism>
<dbReference type="EMBL" id="BAAAQM010000089">
    <property type="protein sequence ID" value="GAA2005961.1"/>
    <property type="molecule type" value="Genomic_DNA"/>
</dbReference>
<accession>A0ABP5EUL1</accession>
<dbReference type="RefSeq" id="WP_344662943.1">
    <property type="nucleotide sequence ID" value="NZ_BAAAQM010000089.1"/>
</dbReference>
<reference evidence="4" key="1">
    <citation type="journal article" date="2019" name="Int. J. Syst. Evol. Microbiol.">
        <title>The Global Catalogue of Microorganisms (GCM) 10K type strain sequencing project: providing services to taxonomists for standard genome sequencing and annotation.</title>
        <authorList>
            <consortium name="The Broad Institute Genomics Platform"/>
            <consortium name="The Broad Institute Genome Sequencing Center for Infectious Disease"/>
            <person name="Wu L."/>
            <person name="Ma J."/>
        </authorList>
    </citation>
    <scope>NUCLEOTIDE SEQUENCE [LARGE SCALE GENOMIC DNA]</scope>
    <source>
        <strain evidence="4">JCM 16013</strain>
    </source>
</reference>
<feature type="signal peptide" evidence="1">
    <location>
        <begin position="1"/>
        <end position="23"/>
    </location>
</feature>
<sequence length="144" mass="14975">MPIPVRTLLCLAGTLGAMTGLLADKTPTHPHTPRLLATKKTMQGTGPTPIETVTGPPVPITHGIVQVRITLTDGRITSVVATSLPHDNRISWARSELAAVVLAREALATQSARIDAVSGATYTSEAYKVSLQAAIDAGGVSAHH</sequence>
<dbReference type="Pfam" id="PF04205">
    <property type="entry name" value="FMN_bind"/>
    <property type="match status" value="1"/>
</dbReference>